<organism evidence="2 3">
    <name type="scientific">Bradyrhizobium brasilense</name>
    <dbReference type="NCBI Taxonomy" id="1419277"/>
    <lineage>
        <taxon>Bacteria</taxon>
        <taxon>Pseudomonadati</taxon>
        <taxon>Pseudomonadota</taxon>
        <taxon>Alphaproteobacteria</taxon>
        <taxon>Hyphomicrobiales</taxon>
        <taxon>Nitrobacteraceae</taxon>
        <taxon>Bradyrhizobium</taxon>
    </lineage>
</organism>
<keyword evidence="1" id="KW-0812">Transmembrane</keyword>
<dbReference type="InterPro" id="IPR008620">
    <property type="entry name" value="FixH"/>
</dbReference>
<dbReference type="Pfam" id="PF05751">
    <property type="entry name" value="FixH"/>
    <property type="match status" value="1"/>
</dbReference>
<dbReference type="AlphaFoldDB" id="A0A1G7M749"/>
<keyword evidence="1" id="KW-1133">Transmembrane helix</keyword>
<accession>A0A1G7M749</accession>
<dbReference type="InterPro" id="IPR018037">
    <property type="entry name" value="FixH_proteobacterial"/>
</dbReference>
<feature type="transmembrane region" description="Helical" evidence="1">
    <location>
        <begin position="15"/>
        <end position="34"/>
    </location>
</feature>
<dbReference type="Proteomes" id="UP000199245">
    <property type="component" value="Unassembled WGS sequence"/>
</dbReference>
<sequence length="166" mass="18293">MTASIRVARPVTGRFVLIALLTFFSVVIGANMLMMRFAITTLPGTEVDSAYSASLTYEREIIAARQQNERRWQVQVHIHRRPDGEAVLAIEARDRAGAPVAGVNFMARLERPVDRRADRAIDVSQADVGTFRGSASGVAVGQWDLVIEGDADGRHMFVSKNRVVLN</sequence>
<evidence type="ECO:0000313" key="2">
    <source>
        <dbReference type="EMBL" id="SDF57039.1"/>
    </source>
</evidence>
<proteinExistence type="predicted"/>
<reference evidence="2 3" key="1">
    <citation type="submission" date="2016-10" db="EMBL/GenBank/DDBJ databases">
        <authorList>
            <person name="de Groot N.N."/>
        </authorList>
    </citation>
    <scope>NUCLEOTIDE SEQUENCE [LARGE SCALE GENOMIC DNA]</scope>
    <source>
        <strain evidence="2 3">R5</strain>
    </source>
</reference>
<name>A0A1G7M749_9BRAD</name>
<protein>
    <submittedName>
        <fullName evidence="2">Nitrogen fixation protein FixH</fullName>
    </submittedName>
</protein>
<dbReference type="PIRSF" id="PIRSF011386">
    <property type="entry name" value="FixH"/>
    <property type="match status" value="1"/>
</dbReference>
<keyword evidence="1" id="KW-0472">Membrane</keyword>
<dbReference type="RefSeq" id="WP_092089874.1">
    <property type="nucleotide sequence ID" value="NZ_FMZW01000061.1"/>
</dbReference>
<evidence type="ECO:0000313" key="3">
    <source>
        <dbReference type="Proteomes" id="UP000199245"/>
    </source>
</evidence>
<gene>
    <name evidence="2" type="ORF">SAMN05216337_106130</name>
</gene>
<evidence type="ECO:0000256" key="1">
    <source>
        <dbReference type="SAM" id="Phobius"/>
    </source>
</evidence>
<dbReference type="EMBL" id="FMZW01000061">
    <property type="protein sequence ID" value="SDF57039.1"/>
    <property type="molecule type" value="Genomic_DNA"/>
</dbReference>